<dbReference type="Gene3D" id="3.30.420.10">
    <property type="entry name" value="Ribonuclease H-like superfamily/Ribonuclease H"/>
    <property type="match status" value="1"/>
</dbReference>
<keyword evidence="4" id="KW-0378">Hydrolase</keyword>
<evidence type="ECO:0000256" key="5">
    <source>
        <dbReference type="ARBA" id="ARBA00022839"/>
    </source>
</evidence>
<evidence type="ECO:0000259" key="7">
    <source>
        <dbReference type="Pfam" id="PF22123"/>
    </source>
</evidence>
<comment type="caution">
    <text evidence="8">The sequence shown here is derived from an EMBL/GenBank/DDBJ whole genome shotgun (WGS) entry which is preliminary data.</text>
</comment>
<organism evidence="8 9">
    <name type="scientific">Porites lobata</name>
    <dbReference type="NCBI Taxonomy" id="104759"/>
    <lineage>
        <taxon>Eukaryota</taxon>
        <taxon>Metazoa</taxon>
        <taxon>Cnidaria</taxon>
        <taxon>Anthozoa</taxon>
        <taxon>Hexacorallia</taxon>
        <taxon>Scleractinia</taxon>
        <taxon>Fungiina</taxon>
        <taxon>Poritidae</taxon>
        <taxon>Porites</taxon>
    </lineage>
</organism>
<dbReference type="InterPro" id="IPR054362">
    <property type="entry name" value="Exu_RNase_H-like"/>
</dbReference>
<dbReference type="InterPro" id="IPR012337">
    <property type="entry name" value="RNaseH-like_sf"/>
</dbReference>
<sequence length="128" mass="14463">GASQVTQIAVVRGRLCLRGKPVDSKSAKEGLKSFVEWLKAKEMPVVLFAHNAKSFDCKRLIFSFQKCDLLNSFQSCVVGFVDTLILFKSVMQQREKYSQENLVSDLLGISYSAHDYLEDVRALQRLLS</sequence>
<feature type="non-terminal residue" evidence="8">
    <location>
        <position position="1"/>
    </location>
</feature>
<evidence type="ECO:0000256" key="1">
    <source>
        <dbReference type="ARBA" id="ARBA00001946"/>
    </source>
</evidence>
<evidence type="ECO:0000256" key="6">
    <source>
        <dbReference type="ARBA" id="ARBA00022842"/>
    </source>
</evidence>
<dbReference type="EMBL" id="CALNXK010000046">
    <property type="protein sequence ID" value="CAH3129230.1"/>
    <property type="molecule type" value="Genomic_DNA"/>
</dbReference>
<gene>
    <name evidence="8" type="ORF">PLOB_00034043</name>
</gene>
<keyword evidence="5" id="KW-0269">Exonuclease</keyword>
<evidence type="ECO:0000256" key="2">
    <source>
        <dbReference type="ARBA" id="ARBA00022722"/>
    </source>
</evidence>
<accession>A0ABN8P0K7</accession>
<name>A0ABN8P0K7_9CNID</name>
<keyword evidence="9" id="KW-1185">Reference proteome</keyword>
<dbReference type="PANTHER" id="PTHR13058">
    <property type="entry name" value="THREE PRIME REPAIR EXONUCLEASE 1, 2"/>
    <property type="match status" value="1"/>
</dbReference>
<dbReference type="InterPro" id="IPR040393">
    <property type="entry name" value="TREX1/2"/>
</dbReference>
<proteinExistence type="predicted"/>
<evidence type="ECO:0000256" key="3">
    <source>
        <dbReference type="ARBA" id="ARBA00022723"/>
    </source>
</evidence>
<dbReference type="InterPro" id="IPR036397">
    <property type="entry name" value="RNaseH_sf"/>
</dbReference>
<evidence type="ECO:0000313" key="9">
    <source>
        <dbReference type="Proteomes" id="UP001159405"/>
    </source>
</evidence>
<keyword evidence="6" id="KW-0460">Magnesium</keyword>
<protein>
    <recommendedName>
        <fullName evidence="7">Exuperantia RNAse H-like domain-containing protein</fullName>
    </recommendedName>
</protein>
<feature type="non-terminal residue" evidence="8">
    <location>
        <position position="128"/>
    </location>
</feature>
<reference evidence="8 9" key="1">
    <citation type="submission" date="2022-05" db="EMBL/GenBank/DDBJ databases">
        <authorList>
            <consortium name="Genoscope - CEA"/>
            <person name="William W."/>
        </authorList>
    </citation>
    <scope>NUCLEOTIDE SEQUENCE [LARGE SCALE GENOMIC DNA]</scope>
</reference>
<keyword evidence="3" id="KW-0479">Metal-binding</keyword>
<feature type="domain" description="Exuperantia RNAse H-like" evidence="7">
    <location>
        <begin position="19"/>
        <end position="93"/>
    </location>
</feature>
<evidence type="ECO:0000256" key="4">
    <source>
        <dbReference type="ARBA" id="ARBA00022801"/>
    </source>
</evidence>
<dbReference type="Pfam" id="PF22123">
    <property type="entry name" value="Exu_RNase_H_like"/>
    <property type="match status" value="1"/>
</dbReference>
<comment type="cofactor">
    <cofactor evidence="1">
        <name>Mg(2+)</name>
        <dbReference type="ChEBI" id="CHEBI:18420"/>
    </cofactor>
</comment>
<dbReference type="SUPFAM" id="SSF53098">
    <property type="entry name" value="Ribonuclease H-like"/>
    <property type="match status" value="1"/>
</dbReference>
<dbReference type="PANTHER" id="PTHR13058:SF22">
    <property type="entry name" value="EXODEOXYRIBONUCLEASE III"/>
    <property type="match status" value="1"/>
</dbReference>
<evidence type="ECO:0000313" key="8">
    <source>
        <dbReference type="EMBL" id="CAH3129230.1"/>
    </source>
</evidence>
<keyword evidence="2" id="KW-0540">Nuclease</keyword>
<dbReference type="Proteomes" id="UP001159405">
    <property type="component" value="Unassembled WGS sequence"/>
</dbReference>